<feature type="non-terminal residue" evidence="2">
    <location>
        <position position="223"/>
    </location>
</feature>
<proteinExistence type="predicted"/>
<protein>
    <recommendedName>
        <fullName evidence="4">G protein-coupled receptor</fullName>
    </recommendedName>
</protein>
<comment type="caution">
    <text evidence="2">The sequence shown here is derived from an EMBL/GenBank/DDBJ whole genome shotgun (WGS) entry which is preliminary data.</text>
</comment>
<evidence type="ECO:0000313" key="2">
    <source>
        <dbReference type="EMBL" id="GMR58705.1"/>
    </source>
</evidence>
<sequence>LIDPIDGHSQMLFYWGMASLSLLSNLLLVLLVKRVKVVAMGSYPILIFISAVMDITIALSNAIVVPVNIYMGKFSFVVFGVGTWSWPQFPGLVSIYVFDLLFYQSFVLLSFFFVYRYVVLLRPTSRLVRLEVKHWITIGIAFEIFFNAIMTFLISHYEPRNDWEPDVQLVKDMHAVYGINMSRPFGHFHVVYAEVNVSNGSMSWNWPIVIYTLSILILILMLG</sequence>
<feature type="transmembrane region" description="Helical" evidence="1">
    <location>
        <begin position="135"/>
        <end position="157"/>
    </location>
</feature>
<feature type="transmembrane region" description="Helical" evidence="1">
    <location>
        <begin position="44"/>
        <end position="71"/>
    </location>
</feature>
<keyword evidence="1" id="KW-0812">Transmembrane</keyword>
<dbReference type="Pfam" id="PF10326">
    <property type="entry name" value="7TM_GPCR_Str"/>
    <property type="match status" value="1"/>
</dbReference>
<dbReference type="EMBL" id="BTRK01000006">
    <property type="protein sequence ID" value="GMR58705.1"/>
    <property type="molecule type" value="Genomic_DNA"/>
</dbReference>
<feature type="non-terminal residue" evidence="2">
    <location>
        <position position="1"/>
    </location>
</feature>
<evidence type="ECO:0000256" key="1">
    <source>
        <dbReference type="SAM" id="Phobius"/>
    </source>
</evidence>
<feature type="transmembrane region" description="Helical" evidence="1">
    <location>
        <begin position="91"/>
        <end position="115"/>
    </location>
</feature>
<gene>
    <name evidence="2" type="ORF">PMAYCL1PPCAC_28900</name>
</gene>
<dbReference type="Proteomes" id="UP001328107">
    <property type="component" value="Unassembled WGS sequence"/>
</dbReference>
<dbReference type="InterPro" id="IPR019428">
    <property type="entry name" value="7TM_GPCR_serpentine_rcpt_Str"/>
</dbReference>
<evidence type="ECO:0008006" key="4">
    <source>
        <dbReference type="Google" id="ProtNLM"/>
    </source>
</evidence>
<reference evidence="3" key="1">
    <citation type="submission" date="2022-10" db="EMBL/GenBank/DDBJ databases">
        <title>Genome assembly of Pristionchus species.</title>
        <authorList>
            <person name="Yoshida K."/>
            <person name="Sommer R.J."/>
        </authorList>
    </citation>
    <scope>NUCLEOTIDE SEQUENCE [LARGE SCALE GENOMIC DNA]</scope>
    <source>
        <strain evidence="3">RS5460</strain>
    </source>
</reference>
<feature type="transmembrane region" description="Helical" evidence="1">
    <location>
        <begin position="204"/>
        <end position="222"/>
    </location>
</feature>
<keyword evidence="1" id="KW-0472">Membrane</keyword>
<organism evidence="2 3">
    <name type="scientific">Pristionchus mayeri</name>
    <dbReference type="NCBI Taxonomy" id="1317129"/>
    <lineage>
        <taxon>Eukaryota</taxon>
        <taxon>Metazoa</taxon>
        <taxon>Ecdysozoa</taxon>
        <taxon>Nematoda</taxon>
        <taxon>Chromadorea</taxon>
        <taxon>Rhabditida</taxon>
        <taxon>Rhabditina</taxon>
        <taxon>Diplogasteromorpha</taxon>
        <taxon>Diplogasteroidea</taxon>
        <taxon>Neodiplogasteridae</taxon>
        <taxon>Pristionchus</taxon>
    </lineage>
</organism>
<dbReference type="AlphaFoldDB" id="A0AAN5DAQ3"/>
<evidence type="ECO:0000313" key="3">
    <source>
        <dbReference type="Proteomes" id="UP001328107"/>
    </source>
</evidence>
<accession>A0AAN5DAQ3</accession>
<feature type="transmembrane region" description="Helical" evidence="1">
    <location>
        <begin position="12"/>
        <end position="32"/>
    </location>
</feature>
<dbReference type="PANTHER" id="PTHR22943">
    <property type="entry name" value="7-TRANSMEMBRANE DOMAIN RECEPTOR C.ELEGANS"/>
    <property type="match status" value="1"/>
</dbReference>
<keyword evidence="1" id="KW-1133">Transmembrane helix</keyword>
<dbReference type="SUPFAM" id="SSF81321">
    <property type="entry name" value="Family A G protein-coupled receptor-like"/>
    <property type="match status" value="1"/>
</dbReference>
<keyword evidence="3" id="KW-1185">Reference proteome</keyword>
<name>A0AAN5DAQ3_9BILA</name>
<dbReference type="PANTHER" id="PTHR22943:SF248">
    <property type="entry name" value="SEVEN TM RECEPTOR"/>
    <property type="match status" value="1"/>
</dbReference>